<dbReference type="InterPro" id="IPR024934">
    <property type="entry name" value="Rubredoxin-like_dom"/>
</dbReference>
<dbReference type="KEGG" id="sgp:SpiGrapes_1031"/>
<accession>G8QRS2</accession>
<name>G8QRS2_SPHPG</name>
<dbReference type="RefSeq" id="WP_014269704.1">
    <property type="nucleotide sequence ID" value="NC_016633.1"/>
</dbReference>
<dbReference type="GO" id="GO:0005506">
    <property type="term" value="F:iron ion binding"/>
    <property type="evidence" value="ECO:0007669"/>
    <property type="project" value="InterPro"/>
</dbReference>
<sequence length="155" mass="17373">METLHEMSRSELGALCSNLAKACAKQLRKKEELLFTQLAEFYLVGVIPPESQQMQDLMPLVMKDLSAGYPKGKEQATLEGDRGALRALVWGEKVSKLLKSLLDRQEKMKDELLQDTKVFVCEICGFVTVSDAPPEICPICKAPRSRFSQVVREAQ</sequence>
<evidence type="ECO:0000259" key="1">
    <source>
        <dbReference type="PROSITE" id="PS50903"/>
    </source>
</evidence>
<dbReference type="EMBL" id="CP003155">
    <property type="protein sequence ID" value="AEV28855.1"/>
    <property type="molecule type" value="Genomic_DNA"/>
</dbReference>
<gene>
    <name evidence="2" type="ordered locus">SpiGrapes_1031</name>
</gene>
<dbReference type="HOGENOM" id="CLU_1685448_0_0_12"/>
<feature type="domain" description="Rubredoxin-like" evidence="1">
    <location>
        <begin position="116"/>
        <end position="150"/>
    </location>
</feature>
<dbReference type="Proteomes" id="UP000005632">
    <property type="component" value="Chromosome"/>
</dbReference>
<dbReference type="InterPro" id="IPR048574">
    <property type="entry name" value="RUBY_RBDX"/>
</dbReference>
<proteinExistence type="predicted"/>
<dbReference type="AlphaFoldDB" id="G8QRS2"/>
<protein>
    <recommendedName>
        <fullName evidence="1">Rubredoxin-like domain-containing protein</fullName>
    </recommendedName>
</protein>
<dbReference type="Gene3D" id="2.20.28.10">
    <property type="match status" value="1"/>
</dbReference>
<dbReference type="STRING" id="158190.SpiGrapes_1031"/>
<dbReference type="Pfam" id="PF21349">
    <property type="entry name" value="RUBY_RBDX"/>
    <property type="match status" value="1"/>
</dbReference>
<dbReference type="OrthoDB" id="9799749at2"/>
<reference evidence="2 3" key="1">
    <citation type="submission" date="2011-11" db="EMBL/GenBank/DDBJ databases">
        <title>Complete sequence of Spirochaeta sp. grapes.</title>
        <authorList>
            <consortium name="US DOE Joint Genome Institute"/>
            <person name="Lucas S."/>
            <person name="Han J."/>
            <person name="Lapidus A."/>
            <person name="Cheng J.-F."/>
            <person name="Goodwin L."/>
            <person name="Pitluck S."/>
            <person name="Peters L."/>
            <person name="Ovchinnikova G."/>
            <person name="Munk A.C."/>
            <person name="Detter J.C."/>
            <person name="Han C."/>
            <person name="Tapia R."/>
            <person name="Land M."/>
            <person name="Hauser L."/>
            <person name="Kyrpides N."/>
            <person name="Ivanova N."/>
            <person name="Pagani I."/>
            <person name="Ritalahtilisa K."/>
            <person name="Loeffler F."/>
            <person name="Woyke T."/>
        </authorList>
    </citation>
    <scope>NUCLEOTIDE SEQUENCE [LARGE SCALE GENOMIC DNA]</scope>
    <source>
        <strain evidence="3">ATCC BAA-1885 / DSM 22778 / Grapes</strain>
    </source>
</reference>
<organism evidence="2 3">
    <name type="scientific">Sphaerochaeta pleomorpha (strain ATCC BAA-1885 / DSM 22778 / Grapes)</name>
    <dbReference type="NCBI Taxonomy" id="158190"/>
    <lineage>
        <taxon>Bacteria</taxon>
        <taxon>Pseudomonadati</taxon>
        <taxon>Spirochaetota</taxon>
        <taxon>Spirochaetia</taxon>
        <taxon>Spirochaetales</taxon>
        <taxon>Sphaerochaetaceae</taxon>
        <taxon>Sphaerochaeta</taxon>
    </lineage>
</organism>
<dbReference type="CDD" id="cd00729">
    <property type="entry name" value="rubredoxin_SM"/>
    <property type="match status" value="1"/>
</dbReference>
<keyword evidence="3" id="KW-1185">Reference proteome</keyword>
<dbReference type="PROSITE" id="PS50903">
    <property type="entry name" value="RUBREDOXIN_LIKE"/>
    <property type="match status" value="1"/>
</dbReference>
<dbReference type="eggNOG" id="COG1592">
    <property type="taxonomic scope" value="Bacteria"/>
</dbReference>
<dbReference type="SUPFAM" id="SSF57802">
    <property type="entry name" value="Rubredoxin-like"/>
    <property type="match status" value="1"/>
</dbReference>
<evidence type="ECO:0000313" key="2">
    <source>
        <dbReference type="EMBL" id="AEV28855.1"/>
    </source>
</evidence>
<evidence type="ECO:0000313" key="3">
    <source>
        <dbReference type="Proteomes" id="UP000005632"/>
    </source>
</evidence>